<feature type="domain" description="Glycosyltransferase family 28 N-terminal" evidence="11">
    <location>
        <begin position="3"/>
        <end position="142"/>
    </location>
</feature>
<evidence type="ECO:0000256" key="5">
    <source>
        <dbReference type="ARBA" id="ARBA00022960"/>
    </source>
</evidence>
<keyword evidence="7 10" id="KW-0472">Membrane</keyword>
<evidence type="ECO:0000256" key="2">
    <source>
        <dbReference type="ARBA" id="ARBA00022618"/>
    </source>
</evidence>
<dbReference type="EC" id="2.4.1.227" evidence="10"/>
<dbReference type="AlphaFoldDB" id="A0A1I7HAV1"/>
<dbReference type="OrthoDB" id="9808936at2"/>
<evidence type="ECO:0000256" key="3">
    <source>
        <dbReference type="ARBA" id="ARBA00022676"/>
    </source>
</evidence>
<dbReference type="PANTHER" id="PTHR21015:SF22">
    <property type="entry name" value="GLYCOSYLTRANSFERASE"/>
    <property type="match status" value="1"/>
</dbReference>
<evidence type="ECO:0000256" key="4">
    <source>
        <dbReference type="ARBA" id="ARBA00022679"/>
    </source>
</evidence>
<dbReference type="InterPro" id="IPR007235">
    <property type="entry name" value="Glyco_trans_28_C"/>
</dbReference>
<comment type="similarity">
    <text evidence="10">Belongs to the glycosyltransferase 28 family. MurG subfamily.</text>
</comment>
<evidence type="ECO:0000259" key="12">
    <source>
        <dbReference type="Pfam" id="PF04101"/>
    </source>
</evidence>
<dbReference type="NCBIfam" id="TIGR01133">
    <property type="entry name" value="murG"/>
    <property type="match status" value="1"/>
</dbReference>
<dbReference type="Gene3D" id="3.40.50.2000">
    <property type="entry name" value="Glycogen Phosphorylase B"/>
    <property type="match status" value="2"/>
</dbReference>
<dbReference type="GO" id="GO:0051991">
    <property type="term" value="F:UDP-N-acetyl-D-glucosamine:N-acetylmuramoyl-L-alanyl-D-glutamyl-meso-2,6-diaminopimelyl-D-alanyl-D-alanine-diphosphoundecaprenol 4-beta-N-acetylglucosaminlytransferase activity"/>
    <property type="evidence" value="ECO:0007669"/>
    <property type="project" value="RHEA"/>
</dbReference>
<keyword evidence="4 10" id="KW-0808">Transferase</keyword>
<comment type="function">
    <text evidence="10">Cell wall formation. Catalyzes the transfer of a GlcNAc subunit on undecaprenyl-pyrophosphoryl-MurNAc-pentapeptide (lipid intermediate I) to form undecaprenyl-pyrophosphoryl-MurNAc-(pentapeptide)GlcNAc (lipid intermediate II).</text>
</comment>
<dbReference type="InterPro" id="IPR004276">
    <property type="entry name" value="GlycoTrans_28_N"/>
</dbReference>
<evidence type="ECO:0000256" key="8">
    <source>
        <dbReference type="ARBA" id="ARBA00023306"/>
    </source>
</evidence>
<dbReference type="CDD" id="cd03785">
    <property type="entry name" value="GT28_MurG"/>
    <property type="match status" value="1"/>
</dbReference>
<evidence type="ECO:0000256" key="6">
    <source>
        <dbReference type="ARBA" id="ARBA00022984"/>
    </source>
</evidence>
<dbReference type="RefSeq" id="WP_074950236.1">
    <property type="nucleotide sequence ID" value="NZ_FPBV01000004.1"/>
</dbReference>
<feature type="binding site" evidence="10">
    <location>
        <begin position="10"/>
        <end position="12"/>
    </location>
    <ligand>
        <name>UDP-N-acetyl-alpha-D-glucosamine</name>
        <dbReference type="ChEBI" id="CHEBI:57705"/>
    </ligand>
</feature>
<dbReference type="InterPro" id="IPR006009">
    <property type="entry name" value="GlcNAc_MurG"/>
</dbReference>
<comment type="subcellular location">
    <subcellularLocation>
        <location evidence="10">Cell membrane</location>
        <topology evidence="10">Peripheral membrane protein</topology>
        <orientation evidence="10">Cytoplasmic side</orientation>
    </subcellularLocation>
</comment>
<gene>
    <name evidence="10" type="primary">murG</name>
    <name evidence="13" type="ORF">SAMN05421543_10480</name>
</gene>
<proteinExistence type="inferred from homology"/>
<feature type="domain" description="Glycosyl transferase family 28 C-terminal" evidence="12">
    <location>
        <begin position="193"/>
        <end position="341"/>
    </location>
</feature>
<feature type="binding site" evidence="10">
    <location>
        <position position="124"/>
    </location>
    <ligand>
        <name>UDP-N-acetyl-alpha-D-glucosamine</name>
        <dbReference type="ChEBI" id="CHEBI:57705"/>
    </ligand>
</feature>
<keyword evidence="1 10" id="KW-1003">Cell membrane</keyword>
<dbReference type="Proteomes" id="UP000183508">
    <property type="component" value="Unassembled WGS sequence"/>
</dbReference>
<evidence type="ECO:0000259" key="11">
    <source>
        <dbReference type="Pfam" id="PF03033"/>
    </source>
</evidence>
<dbReference type="GO" id="GO:0071555">
    <property type="term" value="P:cell wall organization"/>
    <property type="evidence" value="ECO:0007669"/>
    <property type="project" value="UniProtKB-KW"/>
</dbReference>
<keyword evidence="6 10" id="KW-0573">Peptidoglycan synthesis</keyword>
<evidence type="ECO:0000256" key="7">
    <source>
        <dbReference type="ARBA" id="ARBA00023136"/>
    </source>
</evidence>
<dbReference type="PANTHER" id="PTHR21015">
    <property type="entry name" value="UDP-N-ACETYLGLUCOSAMINE--N-ACETYLMURAMYL-(PENTAPEPTIDE) PYROPHOSPHORYL-UNDECAPRENOL N-ACETYLGLUCOSAMINE TRANSFERASE 1"/>
    <property type="match status" value="1"/>
</dbReference>
<dbReference type="HAMAP" id="MF_00033">
    <property type="entry name" value="MurG"/>
    <property type="match status" value="1"/>
</dbReference>
<evidence type="ECO:0000313" key="14">
    <source>
        <dbReference type="Proteomes" id="UP000183508"/>
    </source>
</evidence>
<keyword evidence="3 10" id="KW-0328">Glycosyltransferase</keyword>
<evidence type="ECO:0000256" key="10">
    <source>
        <dbReference type="HAMAP-Rule" id="MF_00033"/>
    </source>
</evidence>
<reference evidence="14" key="1">
    <citation type="submission" date="2016-10" db="EMBL/GenBank/DDBJ databases">
        <authorList>
            <person name="Varghese N."/>
        </authorList>
    </citation>
    <scope>NUCLEOTIDE SEQUENCE [LARGE SCALE GENOMIC DNA]</scope>
    <source>
        <strain evidence="14">DSM 17980</strain>
    </source>
</reference>
<organism evidence="13 14">
    <name type="scientific">Alicyclobacillus macrosporangiidus</name>
    <dbReference type="NCBI Taxonomy" id="392015"/>
    <lineage>
        <taxon>Bacteria</taxon>
        <taxon>Bacillati</taxon>
        <taxon>Bacillota</taxon>
        <taxon>Bacilli</taxon>
        <taxon>Bacillales</taxon>
        <taxon>Alicyclobacillaceae</taxon>
        <taxon>Alicyclobacillus</taxon>
    </lineage>
</organism>
<dbReference type="GO" id="GO:0050511">
    <property type="term" value="F:undecaprenyldiphospho-muramoylpentapeptide beta-N-acetylglucosaminyltransferase activity"/>
    <property type="evidence" value="ECO:0007669"/>
    <property type="project" value="UniProtKB-UniRule"/>
</dbReference>
<feature type="binding site" evidence="10">
    <location>
        <position position="199"/>
    </location>
    <ligand>
        <name>UDP-N-acetyl-alpha-D-glucosamine</name>
        <dbReference type="ChEBI" id="CHEBI:57705"/>
    </ligand>
</feature>
<evidence type="ECO:0000256" key="1">
    <source>
        <dbReference type="ARBA" id="ARBA00022475"/>
    </source>
</evidence>
<dbReference type="SUPFAM" id="SSF53756">
    <property type="entry name" value="UDP-Glycosyltransferase/glycogen phosphorylase"/>
    <property type="match status" value="1"/>
</dbReference>
<comment type="caution">
    <text evidence="10">Lacks conserved residue(s) required for the propagation of feature annotation.</text>
</comment>
<keyword evidence="2 10" id="KW-0132">Cell division</keyword>
<accession>A0A1I7HAV1</accession>
<dbReference type="STRING" id="392015.SAMN05421543_10480"/>
<dbReference type="GO" id="GO:0051301">
    <property type="term" value="P:cell division"/>
    <property type="evidence" value="ECO:0007669"/>
    <property type="project" value="UniProtKB-KW"/>
</dbReference>
<dbReference type="eggNOG" id="COG0707">
    <property type="taxonomic scope" value="Bacteria"/>
</dbReference>
<dbReference type="GO" id="GO:0005886">
    <property type="term" value="C:plasma membrane"/>
    <property type="evidence" value="ECO:0007669"/>
    <property type="project" value="UniProtKB-SubCell"/>
</dbReference>
<dbReference type="GO" id="GO:0009252">
    <property type="term" value="P:peptidoglycan biosynthetic process"/>
    <property type="evidence" value="ECO:0007669"/>
    <property type="project" value="UniProtKB-UniRule"/>
</dbReference>
<evidence type="ECO:0000313" key="13">
    <source>
        <dbReference type="EMBL" id="SFU57719.1"/>
    </source>
</evidence>
<evidence type="ECO:0000256" key="9">
    <source>
        <dbReference type="ARBA" id="ARBA00023316"/>
    </source>
</evidence>
<dbReference type="UniPathway" id="UPA00219"/>
<feature type="binding site" evidence="10">
    <location>
        <position position="302"/>
    </location>
    <ligand>
        <name>UDP-N-acetyl-alpha-D-glucosamine</name>
        <dbReference type="ChEBI" id="CHEBI:57705"/>
    </ligand>
</feature>
<sequence>MRVVLTGGGTGGHIYPAIALWRRMARELGQLDVLYIGSERGLERDIVPRQGLTFAAIPAAGLKRELSLAAVRTLVTTWRGYRQAHRLLRRFRPDVVVGTGGYVTLPVVFAASRRGIPSVVWEGNARPGLTNQLCARRAHSVAVSFPDSERWFPRARRVVVTGNPRASEVLDVSLDRVAAARREYGLDPERKLVVCFAGSRGAETVNEVVTELLPRFADRPQWQLLYVTGGAHYDDVEARVRRHADRVPGNVRLVPFVHDMPPVLRQADVVVTRAGSSTLAEICALGLAAVLIPSPYVTANHQEENAMRLAERGAALMIRERELSADRLWEVLTRVLDGGEGARLRQAAKALATPRAVDDLFELVMEAASASR</sequence>
<dbReference type="Pfam" id="PF04101">
    <property type="entry name" value="Glyco_tran_28_C"/>
    <property type="match status" value="1"/>
</dbReference>
<keyword evidence="5 10" id="KW-0133">Cell shape</keyword>
<name>A0A1I7HAV1_9BACL</name>
<dbReference type="EMBL" id="FPBV01000004">
    <property type="protein sequence ID" value="SFU57719.1"/>
    <property type="molecule type" value="Genomic_DNA"/>
</dbReference>
<protein>
    <recommendedName>
        <fullName evidence="10">UDP-N-acetylglucosamine--N-acetylmuramyl-(pentapeptide) pyrophosphoryl-undecaprenol N-acetylglucosamine transferase</fullName>
        <ecNumber evidence="10">2.4.1.227</ecNumber>
    </recommendedName>
    <alternativeName>
        <fullName evidence="10">Undecaprenyl-PP-MurNAc-pentapeptide-UDPGlcNAc GlcNAc transferase</fullName>
    </alternativeName>
</protein>
<keyword evidence="14" id="KW-1185">Reference proteome</keyword>
<keyword evidence="8 10" id="KW-0131">Cell cycle</keyword>
<dbReference type="GO" id="GO:0005975">
    <property type="term" value="P:carbohydrate metabolic process"/>
    <property type="evidence" value="ECO:0007669"/>
    <property type="project" value="InterPro"/>
</dbReference>
<keyword evidence="9 10" id="KW-0961">Cell wall biogenesis/degradation</keyword>
<comment type="pathway">
    <text evidence="10">Cell wall biogenesis; peptidoglycan biosynthesis.</text>
</comment>
<dbReference type="GO" id="GO:0008360">
    <property type="term" value="P:regulation of cell shape"/>
    <property type="evidence" value="ECO:0007669"/>
    <property type="project" value="UniProtKB-KW"/>
</dbReference>
<comment type="catalytic activity">
    <reaction evidence="10">
        <text>di-trans,octa-cis-undecaprenyl diphospho-N-acetyl-alpha-D-muramoyl-L-alanyl-D-glutamyl-meso-2,6-diaminopimeloyl-D-alanyl-D-alanine + UDP-N-acetyl-alpha-D-glucosamine = di-trans,octa-cis-undecaprenyl diphospho-[N-acetyl-alpha-D-glucosaminyl-(1-&gt;4)]-N-acetyl-alpha-D-muramoyl-L-alanyl-D-glutamyl-meso-2,6-diaminopimeloyl-D-alanyl-D-alanine + UDP + H(+)</text>
        <dbReference type="Rhea" id="RHEA:31227"/>
        <dbReference type="ChEBI" id="CHEBI:15378"/>
        <dbReference type="ChEBI" id="CHEBI:57705"/>
        <dbReference type="ChEBI" id="CHEBI:58223"/>
        <dbReference type="ChEBI" id="CHEBI:61387"/>
        <dbReference type="ChEBI" id="CHEBI:61388"/>
        <dbReference type="EC" id="2.4.1.227"/>
    </reaction>
</comment>
<dbReference type="Pfam" id="PF03033">
    <property type="entry name" value="Glyco_transf_28"/>
    <property type="match status" value="1"/>
</dbReference>